<protein>
    <submittedName>
        <fullName evidence="1">RecA/RadA family phage recombinase</fullName>
    </submittedName>
</protein>
<gene>
    <name evidence="1" type="ORF">FHS97_002557</name>
</gene>
<proteinExistence type="predicted"/>
<evidence type="ECO:0000313" key="2">
    <source>
        <dbReference type="Proteomes" id="UP000560131"/>
    </source>
</evidence>
<dbReference type="InterPro" id="IPR011231">
    <property type="entry name" value="Phage_VT1-Sakai_H0018"/>
</dbReference>
<dbReference type="RefSeq" id="WP_184038247.1">
    <property type="nucleotide sequence ID" value="NZ_BAABAR010000019.1"/>
</dbReference>
<sequence length="110" mass="10917">MRNFIKGGENVNVTLPYKVAPGGGVQVGAALFGVAPQGGEQNTVAAIETVGVFSLSKAAGAVSAGDKLYWDNAAKNLTKTAAGNIYVAVAARDAAAGDATVVARLNGVAI</sequence>
<comment type="caution">
    <text evidence="1">The sequence shown here is derived from an EMBL/GenBank/DDBJ whole genome shotgun (WGS) entry which is preliminary data.</text>
</comment>
<keyword evidence="2" id="KW-1185">Reference proteome</keyword>
<dbReference type="EMBL" id="JACIJN010000008">
    <property type="protein sequence ID" value="MBB5726614.1"/>
    <property type="molecule type" value="Genomic_DNA"/>
</dbReference>
<reference evidence="1 2" key="1">
    <citation type="submission" date="2020-08" db="EMBL/GenBank/DDBJ databases">
        <title>Genomic Encyclopedia of Type Strains, Phase IV (KMG-IV): sequencing the most valuable type-strain genomes for metagenomic binning, comparative biology and taxonomic classification.</title>
        <authorList>
            <person name="Goeker M."/>
        </authorList>
    </citation>
    <scope>NUCLEOTIDE SEQUENCE [LARGE SCALE GENOMIC DNA]</scope>
    <source>
        <strain evidence="1 2">DSM 101535</strain>
    </source>
</reference>
<accession>A0ABR6N752</accession>
<name>A0ABR6N752_9SPHN</name>
<organism evidence="1 2">
    <name type="scientific">Sphingomonas endophytica</name>
    <dbReference type="NCBI Taxonomy" id="869719"/>
    <lineage>
        <taxon>Bacteria</taxon>
        <taxon>Pseudomonadati</taxon>
        <taxon>Pseudomonadota</taxon>
        <taxon>Alphaproteobacteria</taxon>
        <taxon>Sphingomonadales</taxon>
        <taxon>Sphingomonadaceae</taxon>
        <taxon>Sphingomonas</taxon>
    </lineage>
</organism>
<dbReference type="Pfam" id="PF09956">
    <property type="entry name" value="Phage_cement_2"/>
    <property type="match status" value="1"/>
</dbReference>
<evidence type="ECO:0000313" key="1">
    <source>
        <dbReference type="EMBL" id="MBB5726614.1"/>
    </source>
</evidence>
<dbReference type="Proteomes" id="UP000560131">
    <property type="component" value="Unassembled WGS sequence"/>
</dbReference>